<dbReference type="AlphaFoldDB" id="Q2YCC1"/>
<evidence type="ECO:0000256" key="1">
    <source>
        <dbReference type="ARBA" id="ARBA00004651"/>
    </source>
</evidence>
<dbReference type="GO" id="GO:0005886">
    <property type="term" value="C:plasma membrane"/>
    <property type="evidence" value="ECO:0007669"/>
    <property type="project" value="UniProtKB-SubCell"/>
</dbReference>
<dbReference type="Proteomes" id="UP000002718">
    <property type="component" value="Chromosome"/>
</dbReference>
<evidence type="ECO:0000256" key="3">
    <source>
        <dbReference type="ARBA" id="ARBA00022475"/>
    </source>
</evidence>
<dbReference type="PANTHER" id="PTHR30250:SF10">
    <property type="entry name" value="LIPOPOLYSACCHARIDE BIOSYNTHESIS PROTEIN WZXC"/>
    <property type="match status" value="1"/>
</dbReference>
<gene>
    <name evidence="8" type="ordered locus">Nmul_A0292</name>
    <name evidence="9" type="ORF">SAMN05216403_10111</name>
</gene>
<dbReference type="RefSeq" id="WP_011379654.1">
    <property type="nucleotide sequence ID" value="NC_007614.1"/>
</dbReference>
<dbReference type="Proteomes" id="UP000236751">
    <property type="component" value="Unassembled WGS sequence"/>
</dbReference>
<dbReference type="HOGENOM" id="CLU_026911_5_1_4"/>
<dbReference type="CDD" id="cd13127">
    <property type="entry name" value="MATE_tuaB_like"/>
    <property type="match status" value="1"/>
</dbReference>
<evidence type="ECO:0000256" key="5">
    <source>
        <dbReference type="ARBA" id="ARBA00022989"/>
    </source>
</evidence>
<evidence type="ECO:0000256" key="2">
    <source>
        <dbReference type="ARBA" id="ARBA00007430"/>
    </source>
</evidence>
<reference evidence="8 10" key="3">
    <citation type="journal article" date="2008" name="Appl. Environ. Microbiol.">
        <title>Complete genome sequence of Nitrosospira multiformis, an ammonia-oxidizing bacterium from the soil environment.</title>
        <authorList>
            <person name="Norton J.M."/>
            <person name="Klotz M.G."/>
            <person name="Stein L.Y."/>
            <person name="Arp D.J."/>
            <person name="Bottomley P.J."/>
            <person name="Chain P.S."/>
            <person name="Hauser L.J."/>
            <person name="Land M.L."/>
            <person name="Larimer F.W."/>
            <person name="Shin M.W."/>
            <person name="Starkenburg S.R."/>
        </authorList>
    </citation>
    <scope>NUCLEOTIDE SEQUENCE [LARGE SCALE GENOMIC DNA]</scope>
    <source>
        <strain evidence="8">ATCC 25196</strain>
        <strain evidence="10">ATCC 25196 / NCIMB 11849 / C 71</strain>
    </source>
</reference>
<reference evidence="8" key="2">
    <citation type="submission" date="2005-08" db="EMBL/GenBank/DDBJ databases">
        <title>Complete sequence of Chromosome 1 of Nitrosospira multiformis ATCC 25196.</title>
        <authorList>
            <consortium name="US DOE Joint Genome Institute"/>
            <person name="Copeland A."/>
            <person name="Lucas S."/>
            <person name="Lapidus A."/>
            <person name="Barry K."/>
            <person name="Detter J.C."/>
            <person name="Glavina T."/>
            <person name="Hammon N."/>
            <person name="Israni S."/>
            <person name="Pitluck S."/>
            <person name="Chain P."/>
            <person name="Malfatti S."/>
            <person name="Shin M."/>
            <person name="Vergez L."/>
            <person name="Schmutz J."/>
            <person name="Larimer F."/>
            <person name="Land M."/>
            <person name="Hauser L."/>
            <person name="Kyrpides N."/>
            <person name="Lykidis A."/>
            <person name="Richardson P."/>
        </authorList>
    </citation>
    <scope>NUCLEOTIDE SEQUENCE</scope>
    <source>
        <strain evidence="8">ATCC 25196</strain>
    </source>
</reference>
<dbReference type="EMBL" id="CP000103">
    <property type="protein sequence ID" value="ABB73600.1"/>
    <property type="molecule type" value="Genomic_DNA"/>
</dbReference>
<dbReference type="InterPro" id="IPR050833">
    <property type="entry name" value="Poly_Biosynth_Transport"/>
</dbReference>
<feature type="transmembrane region" description="Helical" evidence="7">
    <location>
        <begin position="183"/>
        <end position="203"/>
    </location>
</feature>
<keyword evidence="6 7" id="KW-0472">Membrane</keyword>
<feature type="transmembrane region" description="Helical" evidence="7">
    <location>
        <begin position="360"/>
        <end position="378"/>
    </location>
</feature>
<accession>Q2YCC1</accession>
<keyword evidence="4 7" id="KW-0812">Transmembrane</keyword>
<keyword evidence="10" id="KW-1185">Reference proteome</keyword>
<dbReference type="PANTHER" id="PTHR30250">
    <property type="entry name" value="PST FAMILY PREDICTED COLANIC ACID TRANSPORTER"/>
    <property type="match status" value="1"/>
</dbReference>
<name>Q2YCC1_NITMU</name>
<feature type="transmembrane region" description="Helical" evidence="7">
    <location>
        <begin position="22"/>
        <end position="44"/>
    </location>
</feature>
<feature type="transmembrane region" description="Helical" evidence="7">
    <location>
        <begin position="154"/>
        <end position="177"/>
    </location>
</feature>
<comment type="subcellular location">
    <subcellularLocation>
        <location evidence="1">Cell membrane</location>
        <topology evidence="1">Multi-pass membrane protein</topology>
    </subcellularLocation>
</comment>
<protein>
    <submittedName>
        <fullName evidence="9">Membrane protein involved in the export of O-antigen and teichoic acid</fullName>
    </submittedName>
    <submittedName>
        <fullName evidence="8">Polysaccharide biosynthesis protein</fullName>
    </submittedName>
</protein>
<evidence type="ECO:0000256" key="7">
    <source>
        <dbReference type="SAM" id="Phobius"/>
    </source>
</evidence>
<feature type="transmembrane region" description="Helical" evidence="7">
    <location>
        <begin position="210"/>
        <end position="230"/>
    </location>
</feature>
<keyword evidence="3" id="KW-1003">Cell membrane</keyword>
<sequence>MDKQQHQSDITAKVLYGARWSAMLRVTGQMVSWLSTIIVVRFIRPEDYGLNAMLEAPLELLMLLSTFGLDLALVRWKTIEQEELRSVFGSLLIINGLLFLVYFFGGSLMAAYFDEPRLESLAQVLAFVFILAPFRVIPNALLDRNLKFKLRALAEFIANISAAVATLVLAILGWGVWALVSGVLINRILLAIILMVLQPWFIMPSLNFPAVRAMMVFGGVLSLGGAVVLVTDKLATLIAGPVLGAELLGIFAVTFQFALLPLAKIMPVINPIIFPAFSKFQDQPGVATYYLSKSLGIVSLALFPVMIGLACIAQEFVATVLGNKWAAVALPLALLSTVMPFRMTTSFLRPVLASMGRADLSLKSAVFALIILLPLILVGAHYGVMGLVMAMVVTELIVVFLTIGMSKAVLHTSFTGIALSLRPAIAASTVMAACLMGAKIALGDAFGSSANLITLLIEISFGALVYFLTLRIFYGKLLDDTIRLFLGRNGGLAHLPNES</sequence>
<evidence type="ECO:0000313" key="10">
    <source>
        <dbReference type="Proteomes" id="UP000002718"/>
    </source>
</evidence>
<evidence type="ECO:0000313" key="11">
    <source>
        <dbReference type="Proteomes" id="UP000236751"/>
    </source>
</evidence>
<comment type="similarity">
    <text evidence="2">Belongs to the polysaccharide synthase family.</text>
</comment>
<dbReference type="eggNOG" id="COG2244">
    <property type="taxonomic scope" value="Bacteria"/>
</dbReference>
<dbReference type="OrthoDB" id="8538786at2"/>
<dbReference type="EMBL" id="FNVK01000001">
    <property type="protein sequence ID" value="SEF38869.1"/>
    <property type="molecule type" value="Genomic_DNA"/>
</dbReference>
<feature type="transmembrane region" description="Helical" evidence="7">
    <location>
        <begin position="325"/>
        <end position="348"/>
    </location>
</feature>
<feature type="transmembrane region" description="Helical" evidence="7">
    <location>
        <begin position="452"/>
        <end position="474"/>
    </location>
</feature>
<dbReference type="STRING" id="323848.Nmul_A0292"/>
<feature type="transmembrane region" description="Helical" evidence="7">
    <location>
        <begin position="86"/>
        <end position="104"/>
    </location>
</feature>
<reference evidence="9 11" key="4">
    <citation type="submission" date="2016-10" db="EMBL/GenBank/DDBJ databases">
        <authorList>
            <person name="de Groot N.N."/>
        </authorList>
    </citation>
    <scope>NUCLEOTIDE SEQUENCE [LARGE SCALE GENOMIC DNA]</scope>
    <source>
        <strain evidence="9 11">Nl13</strain>
    </source>
</reference>
<feature type="transmembrane region" description="Helical" evidence="7">
    <location>
        <begin position="295"/>
        <end position="319"/>
    </location>
</feature>
<evidence type="ECO:0000313" key="9">
    <source>
        <dbReference type="EMBL" id="SEF38869.1"/>
    </source>
</evidence>
<feature type="transmembrane region" description="Helical" evidence="7">
    <location>
        <begin position="124"/>
        <end position="142"/>
    </location>
</feature>
<evidence type="ECO:0000313" key="8">
    <source>
        <dbReference type="EMBL" id="ABB73600.1"/>
    </source>
</evidence>
<evidence type="ECO:0000256" key="6">
    <source>
        <dbReference type="ARBA" id="ARBA00023136"/>
    </source>
</evidence>
<proteinExistence type="inferred from homology"/>
<reference evidence="10" key="1">
    <citation type="submission" date="2005-08" db="EMBL/GenBank/DDBJ databases">
        <title>Complete sequence of chromosome 1 of Nitrosospira multiformis ATCC 25196.</title>
        <authorList>
            <person name="Copeland A."/>
            <person name="Lucas S."/>
            <person name="Lapidus A."/>
            <person name="Barry K."/>
            <person name="Detter J.C."/>
            <person name="Glavina T."/>
            <person name="Hammon N."/>
            <person name="Israni S."/>
            <person name="Pitluck S."/>
            <person name="Chain P."/>
            <person name="Malfatti S."/>
            <person name="Shin M."/>
            <person name="Vergez L."/>
            <person name="Schmutz J."/>
            <person name="Larimer F."/>
            <person name="Land M."/>
            <person name="Hauser L."/>
            <person name="Kyrpides N."/>
            <person name="Lykidis A."/>
            <person name="Richardson P."/>
        </authorList>
    </citation>
    <scope>NUCLEOTIDE SEQUENCE [LARGE SCALE GENOMIC DNA]</scope>
    <source>
        <strain evidence="10">ATCC 25196 / NCIMB 11849 / C 71</strain>
    </source>
</reference>
<dbReference type="KEGG" id="nmu:Nmul_A0292"/>
<keyword evidence="5 7" id="KW-1133">Transmembrane helix</keyword>
<organism evidence="8 10">
    <name type="scientific">Nitrosospira multiformis (strain ATCC 25196 / NCIMB 11849 / C 71)</name>
    <dbReference type="NCBI Taxonomy" id="323848"/>
    <lineage>
        <taxon>Bacteria</taxon>
        <taxon>Pseudomonadati</taxon>
        <taxon>Pseudomonadota</taxon>
        <taxon>Betaproteobacteria</taxon>
        <taxon>Nitrosomonadales</taxon>
        <taxon>Nitrosomonadaceae</taxon>
        <taxon>Nitrosospira</taxon>
    </lineage>
</organism>
<evidence type="ECO:0000256" key="4">
    <source>
        <dbReference type="ARBA" id="ARBA00022692"/>
    </source>
</evidence>
<dbReference type="Pfam" id="PF13440">
    <property type="entry name" value="Polysacc_synt_3"/>
    <property type="match status" value="1"/>
</dbReference>